<gene>
    <name evidence="2" type="ORF">EX191_23320</name>
</gene>
<keyword evidence="1" id="KW-1133">Transmembrane helix</keyword>
<evidence type="ECO:0000313" key="2">
    <source>
        <dbReference type="EMBL" id="NKJ70649.1"/>
    </source>
</evidence>
<evidence type="ECO:0000256" key="1">
    <source>
        <dbReference type="SAM" id="Phobius"/>
    </source>
</evidence>
<dbReference type="EMBL" id="SHOE01000048">
    <property type="protein sequence ID" value="NKJ70649.1"/>
    <property type="molecule type" value="Genomic_DNA"/>
</dbReference>
<dbReference type="Proteomes" id="UP000778757">
    <property type="component" value="Unassembled WGS sequence"/>
</dbReference>
<accession>A0ABX1I375</accession>
<reference evidence="2 3" key="1">
    <citation type="journal article" date="2019" name="Curr. Microbiol.">
        <title>Vibrio chemaguriensis sp. nov., from Sundarbans, Bay of Bengal.</title>
        <authorList>
            <person name="Ghosh A."/>
            <person name="Bhadury P."/>
        </authorList>
    </citation>
    <scope>NUCLEOTIDE SEQUENCE [LARGE SCALE GENOMIC DNA]</scope>
    <source>
        <strain evidence="2 3">Iso1</strain>
    </source>
</reference>
<name>A0ABX1I375_9VIBR</name>
<proteinExistence type="predicted"/>
<organism evidence="2 3">
    <name type="scientific">Vibrio chemaguriensis</name>
    <dbReference type="NCBI Taxonomy" id="2527672"/>
    <lineage>
        <taxon>Bacteria</taxon>
        <taxon>Pseudomonadati</taxon>
        <taxon>Pseudomonadota</taxon>
        <taxon>Gammaproteobacteria</taxon>
        <taxon>Vibrionales</taxon>
        <taxon>Vibrionaceae</taxon>
        <taxon>Vibrio</taxon>
    </lineage>
</organism>
<comment type="caution">
    <text evidence="2">The sequence shown here is derived from an EMBL/GenBank/DDBJ whole genome shotgun (WGS) entry which is preliminary data.</text>
</comment>
<protein>
    <submittedName>
        <fullName evidence="2">DUF3265 domain-containing protein</fullName>
    </submittedName>
</protein>
<keyword evidence="3" id="KW-1185">Reference proteome</keyword>
<keyword evidence="1" id="KW-0472">Membrane</keyword>
<sequence>MRTIRITNNLSRFAAWQFWFAVSFVFKAQCGGFCIALLTT</sequence>
<feature type="transmembrane region" description="Helical" evidence="1">
    <location>
        <begin position="18"/>
        <end position="38"/>
    </location>
</feature>
<keyword evidence="1" id="KW-0812">Transmembrane</keyword>
<evidence type="ECO:0000313" key="3">
    <source>
        <dbReference type="Proteomes" id="UP000778757"/>
    </source>
</evidence>